<organism evidence="1">
    <name type="scientific">Anguilla anguilla</name>
    <name type="common">European freshwater eel</name>
    <name type="synonym">Muraena anguilla</name>
    <dbReference type="NCBI Taxonomy" id="7936"/>
    <lineage>
        <taxon>Eukaryota</taxon>
        <taxon>Metazoa</taxon>
        <taxon>Chordata</taxon>
        <taxon>Craniata</taxon>
        <taxon>Vertebrata</taxon>
        <taxon>Euteleostomi</taxon>
        <taxon>Actinopterygii</taxon>
        <taxon>Neopterygii</taxon>
        <taxon>Teleostei</taxon>
        <taxon>Anguilliformes</taxon>
        <taxon>Anguillidae</taxon>
        <taxon>Anguilla</taxon>
    </lineage>
</organism>
<accession>A0A0E9UVN4</accession>
<reference evidence="1" key="1">
    <citation type="submission" date="2014-11" db="EMBL/GenBank/DDBJ databases">
        <authorList>
            <person name="Amaro Gonzalez C."/>
        </authorList>
    </citation>
    <scope>NUCLEOTIDE SEQUENCE</scope>
</reference>
<dbReference type="AlphaFoldDB" id="A0A0E9UVN4"/>
<reference evidence="1" key="2">
    <citation type="journal article" date="2015" name="Fish Shellfish Immunol.">
        <title>Early steps in the European eel (Anguilla anguilla)-Vibrio vulnificus interaction in the gills: Role of the RtxA13 toxin.</title>
        <authorList>
            <person name="Callol A."/>
            <person name="Pajuelo D."/>
            <person name="Ebbesson L."/>
            <person name="Teles M."/>
            <person name="MacKenzie S."/>
            <person name="Amaro C."/>
        </authorList>
    </citation>
    <scope>NUCLEOTIDE SEQUENCE</scope>
</reference>
<evidence type="ECO:0000313" key="1">
    <source>
        <dbReference type="EMBL" id="JAH69235.1"/>
    </source>
</evidence>
<dbReference type="EMBL" id="GBXM01039342">
    <property type="protein sequence ID" value="JAH69235.1"/>
    <property type="molecule type" value="Transcribed_RNA"/>
</dbReference>
<protein>
    <submittedName>
        <fullName evidence="1">Uncharacterized protein</fullName>
    </submittedName>
</protein>
<proteinExistence type="predicted"/>
<sequence length="49" mass="5588">MYSITTIKCENCVILRRCVVLKLTVRWVNHHHCVGIFSANSRALTCSLP</sequence>
<name>A0A0E9UVN4_ANGAN</name>